<sequence>MAESQAQRAVPTSPDGLLAAPSVNPVELSQNRSTSPVPSHGSSQSRQTVVEETEADPELRKTFERRHQTFKLRQKLSRWMFFMGFLSPNKGTQKVEQLVIISQLDVPDDRMFDHEASPFNKDVSISPKYNSNDYHKARCLLDTGCFQSNIVSKRLVEDLGYTEADYEPLSETERFGSTTLSGEHISFEGVIRLSWHHNTSTHRYHRMRFLVSTTTQCDMIIGVRSITKYNLLTEMVLATQQAATLQVATNVPADAKTLTLKDELSKLKSSIGNYTKAINEQNALPEATRDKKLLAQYKKRLAEQQHKHHVQELRVDARNAELQKDLKQAKKLAAKADEEERQWNAKHPPKKPANTPTPASSSIGSSSRQPGPVPVSPAKMSTSSHRKPT</sequence>
<gene>
    <name evidence="1" type="ORF">OPT61_g9088</name>
</gene>
<dbReference type="Proteomes" id="UP001153331">
    <property type="component" value="Unassembled WGS sequence"/>
</dbReference>
<protein>
    <submittedName>
        <fullName evidence="1">Uncharacterized protein</fullName>
    </submittedName>
</protein>
<evidence type="ECO:0000313" key="2">
    <source>
        <dbReference type="Proteomes" id="UP001153331"/>
    </source>
</evidence>
<dbReference type="EMBL" id="JAPHNI010001001">
    <property type="protein sequence ID" value="KAJ8107114.1"/>
    <property type="molecule type" value="Genomic_DNA"/>
</dbReference>
<comment type="caution">
    <text evidence="1">The sequence shown here is derived from an EMBL/GenBank/DDBJ whole genome shotgun (WGS) entry which is preliminary data.</text>
</comment>
<accession>A0ACC2HWG7</accession>
<proteinExistence type="predicted"/>
<evidence type="ECO:0000313" key="1">
    <source>
        <dbReference type="EMBL" id="KAJ8107114.1"/>
    </source>
</evidence>
<organism evidence="1 2">
    <name type="scientific">Boeremia exigua</name>
    <dbReference type="NCBI Taxonomy" id="749465"/>
    <lineage>
        <taxon>Eukaryota</taxon>
        <taxon>Fungi</taxon>
        <taxon>Dikarya</taxon>
        <taxon>Ascomycota</taxon>
        <taxon>Pezizomycotina</taxon>
        <taxon>Dothideomycetes</taxon>
        <taxon>Pleosporomycetidae</taxon>
        <taxon>Pleosporales</taxon>
        <taxon>Pleosporineae</taxon>
        <taxon>Didymellaceae</taxon>
        <taxon>Boeremia</taxon>
    </lineage>
</organism>
<reference evidence="1" key="1">
    <citation type="submission" date="2022-11" db="EMBL/GenBank/DDBJ databases">
        <title>Genome Sequence of Boeremia exigua.</title>
        <authorList>
            <person name="Buettner E."/>
        </authorList>
    </citation>
    <scope>NUCLEOTIDE SEQUENCE</scope>
    <source>
        <strain evidence="1">CU02</strain>
    </source>
</reference>
<keyword evidence="2" id="KW-1185">Reference proteome</keyword>
<name>A0ACC2HWG7_9PLEO</name>